<dbReference type="PROSITE" id="PS52019">
    <property type="entry name" value="PKS_MFAS_DH"/>
    <property type="match status" value="2"/>
</dbReference>
<feature type="compositionally biased region" description="Polar residues" evidence="15">
    <location>
        <begin position="4713"/>
        <end position="4728"/>
    </location>
</feature>
<dbReference type="InterPro" id="IPR020807">
    <property type="entry name" value="PKS_DH"/>
</dbReference>
<dbReference type="InterPro" id="IPR050091">
    <property type="entry name" value="PKS_NRPS_Biosynth_Enz"/>
</dbReference>
<dbReference type="Pfam" id="PF22621">
    <property type="entry name" value="CurL-like_PKS_C"/>
    <property type="match status" value="2"/>
</dbReference>
<feature type="region of interest" description="C-terminal hotdog fold" evidence="14">
    <location>
        <begin position="1818"/>
        <end position="1968"/>
    </location>
</feature>
<dbReference type="Gene3D" id="3.90.1150.10">
    <property type="entry name" value="Aspartate Aminotransferase, domain 1"/>
    <property type="match status" value="1"/>
</dbReference>
<dbReference type="Pfam" id="PF08242">
    <property type="entry name" value="Methyltransf_12"/>
    <property type="match status" value="1"/>
</dbReference>
<dbReference type="SUPFAM" id="SSF53383">
    <property type="entry name" value="PLP-dependent transferases"/>
    <property type="match status" value="1"/>
</dbReference>
<dbReference type="InterPro" id="IPR024320">
    <property type="entry name" value="LPG_synthase_C"/>
</dbReference>
<evidence type="ECO:0000256" key="3">
    <source>
        <dbReference type="ARBA" id="ARBA00004792"/>
    </source>
</evidence>
<dbReference type="InterPro" id="IPR015422">
    <property type="entry name" value="PyrdxlP-dep_Trfase_small"/>
</dbReference>
<dbReference type="PROSITE" id="PS00012">
    <property type="entry name" value="PHOSPHOPANTETHEINE"/>
    <property type="match status" value="3"/>
</dbReference>
<evidence type="ECO:0000259" key="17">
    <source>
        <dbReference type="PROSITE" id="PS52004"/>
    </source>
</evidence>
<dbReference type="InterPro" id="IPR054514">
    <property type="entry name" value="RhiE-like_linker"/>
</dbReference>
<evidence type="ECO:0000256" key="14">
    <source>
        <dbReference type="PROSITE-ProRule" id="PRU01363"/>
    </source>
</evidence>
<dbReference type="Gene3D" id="3.40.640.10">
    <property type="entry name" value="Type I PLP-dependent aspartate aminotransferase-like (Major domain)"/>
    <property type="match status" value="1"/>
</dbReference>
<dbReference type="Gene3D" id="3.40.50.150">
    <property type="entry name" value="Vaccinia Virus protein VP39"/>
    <property type="match status" value="1"/>
</dbReference>
<dbReference type="InterPro" id="IPR049490">
    <property type="entry name" value="C883_1060-like_KR_N"/>
</dbReference>
<dbReference type="InterPro" id="IPR049551">
    <property type="entry name" value="PKS_DH_C"/>
</dbReference>
<dbReference type="PROSITE" id="PS50075">
    <property type="entry name" value="CARRIER"/>
    <property type="match status" value="4"/>
</dbReference>
<dbReference type="PANTHER" id="PTHR43775:SF37">
    <property type="entry name" value="SI:DKEY-61P9.11"/>
    <property type="match status" value="1"/>
</dbReference>
<dbReference type="Pfam" id="PF22336">
    <property type="entry name" value="RhiE-like_linker"/>
    <property type="match status" value="1"/>
</dbReference>
<gene>
    <name evidence="19" type="ORF">ABVT43_16730</name>
</gene>
<dbReference type="Gene3D" id="3.40.47.10">
    <property type="match status" value="3"/>
</dbReference>
<dbReference type="CDD" id="cd08953">
    <property type="entry name" value="KR_2_SDR_x"/>
    <property type="match status" value="2"/>
</dbReference>
<evidence type="ECO:0000256" key="6">
    <source>
        <dbReference type="ARBA" id="ARBA00011881"/>
    </source>
</evidence>
<comment type="pathway">
    <text evidence="3">Antibiotic biosynthesis.</text>
</comment>
<evidence type="ECO:0000256" key="11">
    <source>
        <dbReference type="ARBA" id="ARBA00022737"/>
    </source>
</evidence>
<feature type="region of interest" description="Disordered" evidence="15">
    <location>
        <begin position="2502"/>
        <end position="2529"/>
    </location>
</feature>
<comment type="similarity">
    <text evidence="5">Belongs to the short-chain dehydrogenases/reductases (SDR) family.</text>
</comment>
<keyword evidence="10" id="KW-0808">Transferase</keyword>
<evidence type="ECO:0000313" key="19">
    <source>
        <dbReference type="EMBL" id="MET1256790.1"/>
    </source>
</evidence>
<dbReference type="SMART" id="SM00826">
    <property type="entry name" value="PKS_DH"/>
    <property type="match status" value="2"/>
</dbReference>
<keyword evidence="11" id="KW-0677">Repeat</keyword>
<dbReference type="InterPro" id="IPR015424">
    <property type="entry name" value="PyrdxlP-dep_Trfase"/>
</dbReference>
<dbReference type="InterPro" id="IPR006162">
    <property type="entry name" value="Ppantetheine_attach_site"/>
</dbReference>
<evidence type="ECO:0000256" key="1">
    <source>
        <dbReference type="ARBA" id="ARBA00001933"/>
    </source>
</evidence>
<feature type="domain" description="PKS/mFAS DH" evidence="18">
    <location>
        <begin position="1681"/>
        <end position="1968"/>
    </location>
</feature>
<dbReference type="RefSeq" id="WP_353897373.1">
    <property type="nucleotide sequence ID" value="NZ_JBEVCJ010000027.1"/>
</dbReference>
<reference evidence="19 20" key="1">
    <citation type="submission" date="2024-06" db="EMBL/GenBank/DDBJ databases">
        <authorList>
            <person name="Li F."/>
        </authorList>
    </citation>
    <scope>NUCLEOTIDE SEQUENCE [LARGE SCALE GENOMIC DNA]</scope>
    <source>
        <strain evidence="19 20">GXAS 311</strain>
    </source>
</reference>
<dbReference type="CDD" id="cd00833">
    <property type="entry name" value="PKS"/>
    <property type="match status" value="3"/>
</dbReference>
<feature type="region of interest" description="Disordered" evidence="15">
    <location>
        <begin position="497"/>
        <end position="528"/>
    </location>
</feature>
<evidence type="ECO:0000313" key="20">
    <source>
        <dbReference type="Proteomes" id="UP001548189"/>
    </source>
</evidence>
<name>A0ABV2BXY7_9GAMM</name>
<evidence type="ECO:0000259" key="18">
    <source>
        <dbReference type="PROSITE" id="PS52019"/>
    </source>
</evidence>
<feature type="domain" description="Ketosynthase family 3 (KS3)" evidence="17">
    <location>
        <begin position="4919"/>
        <end position="5351"/>
    </location>
</feature>
<dbReference type="InterPro" id="IPR014030">
    <property type="entry name" value="Ketoacyl_synth_N"/>
</dbReference>
<dbReference type="Pfam" id="PF02801">
    <property type="entry name" value="Ketoacyl-synt_C"/>
    <property type="match status" value="3"/>
</dbReference>
<evidence type="ECO:0000256" key="5">
    <source>
        <dbReference type="ARBA" id="ARBA00006484"/>
    </source>
</evidence>
<dbReference type="PROSITE" id="PS52004">
    <property type="entry name" value="KS3_2"/>
    <property type="match status" value="3"/>
</dbReference>
<dbReference type="PROSITE" id="PS00606">
    <property type="entry name" value="KS3_1"/>
    <property type="match status" value="3"/>
</dbReference>
<dbReference type="InterPro" id="IPR013217">
    <property type="entry name" value="Methyltransf_12"/>
</dbReference>
<dbReference type="InterPro" id="IPR029063">
    <property type="entry name" value="SAM-dependent_MTases_sf"/>
</dbReference>
<dbReference type="Pfam" id="PF14765">
    <property type="entry name" value="PS-DH"/>
    <property type="match status" value="2"/>
</dbReference>
<dbReference type="SUPFAM" id="SSF53901">
    <property type="entry name" value="Thiolase-like"/>
    <property type="match status" value="3"/>
</dbReference>
<dbReference type="SUPFAM" id="SSF47336">
    <property type="entry name" value="ACP-like"/>
    <property type="match status" value="5"/>
</dbReference>
<evidence type="ECO:0000256" key="9">
    <source>
        <dbReference type="ARBA" id="ARBA00022553"/>
    </source>
</evidence>
<feature type="domain" description="Ketosynthase family 3 (KS3)" evidence="17">
    <location>
        <begin position="1071"/>
        <end position="1496"/>
    </location>
</feature>
<dbReference type="SMART" id="SM00823">
    <property type="entry name" value="PKS_PP"/>
    <property type="match status" value="5"/>
</dbReference>
<feature type="region of interest" description="C-terminal hotdog fold" evidence="14">
    <location>
        <begin position="3533"/>
        <end position="3683"/>
    </location>
</feature>
<feature type="region of interest" description="Disordered" evidence="15">
    <location>
        <begin position="5685"/>
        <end position="5736"/>
    </location>
</feature>
<dbReference type="PANTHER" id="PTHR43775">
    <property type="entry name" value="FATTY ACID SYNTHASE"/>
    <property type="match status" value="1"/>
</dbReference>
<organism evidence="19 20">
    <name type="scientific">Aliikangiella maris</name>
    <dbReference type="NCBI Taxonomy" id="3162458"/>
    <lineage>
        <taxon>Bacteria</taxon>
        <taxon>Pseudomonadati</taxon>
        <taxon>Pseudomonadota</taxon>
        <taxon>Gammaproteobacteria</taxon>
        <taxon>Oceanospirillales</taxon>
        <taxon>Pleioneaceae</taxon>
        <taxon>Aliikangiella</taxon>
    </lineage>
</organism>
<sequence>MIEHDVLVEKAELYLKSQIASVSDSLEADFDSAMPFAELGIDSFYVLKVVKKLEDDFGRLPKTLLFENFNISDLANYFANKHRDRLRDVVNHESLILVNHDENNRVDSQLETSECEQTEQTVEKSLLAKTEKVRDKSTPVSSSYPVSSPIITSYQIALNDDKLSPLIYSLYQQYKNESSVSRGTRNIAPNLFIGSQKLGYLNYSRSNNIILVYSYTGKPEYFSEVAQEIITHCKQNQFQLNFLIDQRLQKVGELEFSATPFGAIQRVVNLQSFSLKGSKMRRLRYLVSKFEKAGRCETNEYQVGSNVQTDQQIVDVIDCWCEERSMVNPLVYKAREDILAGQLDKEHRVFITKVNQTLQNVILITAASQNNDNYLMDLEFYPKQMPLGGLEYAIVKIIETLVSEGCQTLSLGATFGPKLAESANADSQVDQLLDNLREKEIFSDEGNLQFKNKFRPVNDIIYLCHEKGSDTADSLIDIVMMIADPAKMQTSDETSYTIKQKSGIKPQINKAENNAEQKSFSDNSSLDRQLTDNRIPDELLTEELLTEELLTDNQSQSLNINRQSPAVIRGVESSYWKNLQSHYFNPLLIPSESIRIDVKTDSWAQLNLPAIEQHLTFLNTGLQQHADFNAVINQCFGFPHAILTESGRSAEALLYASLDRKGCILQNILFPTQLYYQIESGYTPLEMPDEQVFNLSGEKQEQTLFRGGIDLEKLQQALADNQSIALVCIEVSNNAAGGYPVEISHLEKIKLLLTQSSIPLALDITRIVENALFINTQQQAENTPNDIWHTIHQICQYADIITISLAKDFCINKGGVVAVRDQQLFHRLQTNSQRLGVGLNVIEKRQVTLALTLQQSIVKRVKLRMKNVATLWQQLNAHQIPVVSPAGGHCVLIDCKKISHFRLLKQPAASMIAWLYATTGIRATEHNVGMQKRTSLNELVRLAVPVGLSAETVMQMAKLIVTAFNGINQIPDLILQTKQTAANGDVENIYALSSPLISDAAYQSPILDNPDVERQTPSPDEGQLVYNINAEPISDVQQSNPSAQNDIPVKGDALSVQHDIATHSNAQSDKRLDIAIVGMAGRFPKANNVNALWQNLVAGKDCIEEIPDTRFAIRQANQFSKKYRGGFIDDIDKFDSLFFNISPREAEMLDPQERLFLEVAWEALEDAGYYPEILAAENKPRNIGVFVGAVWAMYQILGTEEKTLGNEVNPNSFFWSIANRVSYWMNLCGPSITLDTACSSSLTALYFACESLAQQECSGAIVGGVNLDLHQSKIDINSAGGALSKDGLCRSFGDGANGYVASEGVGAIYIKPLSQAKNDRDNIYGIIRGVTVNHGGKTSGYTVPSPKSQAALVQQALQRAACDARTIGYIEAHGTGTELGDPIEISGLCEAFNPYQVKAQSCAIGSIKSNIGHLEAAAGVVSVCKVLLQMKHRQLVPSLHSATLNEHIDFANSPFFVVQHNQPWEASSINGQRYPLRAGISSFGAGGANAHVIIEAHSSNRSQSDLVEGLLIFPLSARKLPQLKQMAKNLLNFLQQSESADSAAIQDVAFTLQFGRKSFEQRIAIIAQTQSELLSLLQCYVNDEKHARIILGQKDSAISFTKLLSRTERQQFIQILKQRRDPEQLAKTWTDGLINQWDELIEEPTGYRTSLPTYPFEDKRHWVNSLKNLNEKQTAKVAGLHPLIDQNESTFQQQIFSKTFTEQEFFIFDHLVSEIPTLPGVAYLELARKAGEMATGRCVKAIQNILWVSPLTVVNHQPTKARVELKPSGQSVQFEVYSESENGRKQLYSQGKLSFLGLEEAPEIPENIDLNAIIQRSQKVTDGAHSYPLFQTLGLGLGPSFQVVQEVYKNENEILGRLAIPEHRKRDFDEFMLHPSLVDGAFQVGMAAKLSEAQGEMFVPYSIKSVEVIHPLTENCYSYVSQAKEDSHAKSKLSKANVLIVDENGRVLVKITESIGIPLNEVHADKNDVKANQKISINNDESFQRLYYQPQWETTSENNKLLEMEQLVGKIILFDFSKDNSDKGGLSSSALSSGLIAEEMEQQFPNNQLILVSAGERFQQLSANEYCIDNQNRADFVQLLAEFERQQIVIENVVILGCSLTVSVQQSLPITDLLQSAYTHSVFPLLALTQSLAEQKLKNKVKLLYCFQPESESSENPLQAINLSVNYAINGFAKTLQLEHSKLVCHVLSLPATHSVAESCAVLYQELLTDFNKAQLIDYWNHTRQRQIIVNLPLEDIAKQQASPESQHMGLRHCATYLITGGLGGLGLIYARYLAEKYQANLILTGRSALDNKKQKQLDELNKLGGNVIYQAVDVSCVKQIQSLLDIIKEKFGQLNGIIHSAGVIRDAFLRNKTRQEMQDVFAPKVLGTVLLDELTQQEKLDFFVTFSSLAAIGGNAGQADYSYANAFMDAFMHQRNILVEQGKRSGKSLTFNWSIWQNGGMQLDEQTALFFKKNLGILPLADNTGLQALELALAQSTANQIAVVEGIQHKVEAAWGINQSSTKPYTQDKSDEGIAQIPGDLTAKSPADVSSAANVDQVEIKNTDNPNADSPHTVSQNAREINSATANESELAKRVYDELSMIVMDFLKIEVADISPDKILLDLGFDSIGLTTFANLINDKYELDITPVLFFEYPSLIEVAQNLASEHSEVITAYYGETLTPVNTNENLSDNHHATTAQEQGATASLQASDNDVMNSAPLDSQQNLFTQLKSWDPDAIAIEKQTGQNTSVVNGINNEHSLGNNSQQKNVTSLDEFAKHRFNHEPVAIVGMSGAMPQSENLAEFWDNLKNAINMVTVIPQERWNWEDYYGDPITEENKSNSKWGGFMKQVNQFDPLFFGISPREAELMDPQQRLFIQHVWAAIEDSGHKISDISGTRTGLFVGVATNDYVDLMSMHNIGIEAYTSTGNSHSVLVNRVSYLLNISGPSAPLDTACSSSLVAMHRALESIHCRSSEMAIVGGVQVMSSPSGFITFGKAGMLSNDGKCKTFDKRANGYVRGEGVGAVFLKPLSRAQKDGNHIYALVRATAENHGGRANALTAPNPNAQSQLLVEAYQKAGIDPSTIGYIECHGTGTSLGDPIEIQALKKTFNELYKLNQLPLPAKVHCALGSVKTNIGHLETAAGIAGILKVLLAIKYKTLPASLHFEEINPYIDLKGSPFFIVDKTQPWVAAKDANGQALPRIAGVSSFGFGGANAHVVLQEYLQPVAKTNDQNIIHEQQPKLVVLSARDENRLQDYVKLIRNYLSELLTANEIDSSQPSLNQIAFNLQVGRDAMACRLAVVSDSIEQLLKQLNEYIIHGEQADIITKDSVKYELVYSELAKQHDLEKINPTDLNTFWASRELEKIGAYWVAGNQVSWEAFYDSERPMRLSLPTYPFAQESYWLPIGNTATAQKKVGVSETQLHPLVHRNVSTLQEQKYASRLNGEEFFLDDHQAGQDKVLPGVAYLELARAAVSMAAQHPVKRLRKVVWMRPFIIENEPKELQIALLPNQNEIEFVAKSMQQGEEVVHCSGIACLVNDALTQTTLPLLEIQQRCQQKIFDGEALYQYLLSLGLKLGRGFQVAQNLFANEHEALAELRLPQHLLDEAQPYLLHPALMDGTFHSTIMGLLEASKNDIPLGVPFTVGDVQIYHPLTSHCFAYATWAIDQNNNDNNLLKLNFHILDSQGRILVKMHNFMAKPYQVSDKSRSLSQSVTANLSDSTNLSTANIPSNGGAIQPGLNQLIPVWHAKKLWHSKTSRALSSDSSLAQSEVILLGDDQHQLDWLMASQIQVTSVEFSANTISQTVMQLAQYSAVKSMVWIAPDVLPVNQNCDEPNSEIIQQQECGVIALFHLIKAMLTQCSTSFDFTLILSKTQPVFTDEKVQAAHASIIGFIGSIAKELPHWNFRLLDIESLDAVSAEHCLSVPFDKQGNILFYRQAQWFEQKLVKTFALPQQPVSYRQNGVYLVIGGAGGLGEVWSKHMIENYQAQIIWLGRRELSAEIQHKIDRLKAFGPAPVYYQVDALQSESLSAVKQTVLQQFSQIHGVVHSALVLHDKALNELDEAGFRLSLAAKVDISVNMVEAFATLDLDFMLFFSSIIAFFKTPRQSNYAAGCTFKDQLAAKLQQQVNYPVKVINWGFWGNVGVVADESYQQVMAQMGIGSIEPSEGMQVLDYLMNSPNHQLAVMKTLTTEATTEICGDETLQYLPESPKAIHPTIRISEVPDNTKIIEDTDLIEETGLTEELAQAKKKQQDFIQTTQSIAAQFDNGPLNQLLEELLVASVIQTSDWHKLQAAQSSAACRQCVTQADYVPWWLATLEFLQQQNWIDNSLQLIRQPRALESIWQAWEDYRKTQQANASRLAQLNLLQACLQALPDILQGKQVATDVMFPQSSMQLVEGIYRNNPVADLFNEVLAEQLITRIRLLVKQNPDAKIRILEIGAGTGGTTTKLLPLLKEITQISEYCYTDLSKAFLMLAESQFKPDFAPLTTAIFDVSKPLQPQGITIGAFDFVIATNVLHATQDIRQTLKNAKAALKTDGMILINEVSEWSLFGHLTFGLLDGWWLYDDAELRLAGSPGLAAAQWQKVLHQLGFEQIAFPAQFAHQLGQQIIIANSNGEVLQKIDWQNQVLQPVSNQVSPEILKSYVTQVVVDEMINALKIDVNLIQHDKPFMQYGVNSIIGVNIIKGIKDALTIELKTASLFEYNTLEKLINFIIDEWQSYLTDALANKKLKSGEQESAKASGQMSNAQMQSAKSNERTEKSTSQPSASKPTQRQSSDYIRQTIIDKLSTALKLSPDLIKDEISFADVGVDSIIGVDLVRSISEALAIELETTSLFEYSNVAQLSQYIQTNWGDSIKAPGDETGPQNSSANFSVEVSAKTSSEFQSDLLQLSLNETHQQDNSSDIYIANRLQSSGAQIHPQSIAVDRPKNYQSAAQQAAQQAVVQQAIAVIGMSCRVAESDDVDSFWQNISQGKNLVTSVTRWDAQDCIAASIERKNIDSLNEGVQSKIDYCAQGSFIRGIDLFDAAFFRIGEEEATYMDPQQRLFIQEAWRALENAGYVGEQNPYKNSCGVYVGATGSNYSQLFDQQPPAHAFWGNSSSVIPARVAYYLDLHGPAIAVDTACSSSLVAIHLACQALWTQEIKMAIAGGVSLHATTGFYHVANRAGMLSLSGACRSFDEQADGFVPGEGVGAVILKPLAQAQQDNDLIHGIIAASGINQDGNSNGLVAPNARAQELLENEVYQRFNINPATIQYIETHGTGTLLGDAIEFSALQRVFAKASTQKQYCALGTVKSNLGHTGPASGVVGLIKVLLSIKHQQMPANLHFRHANPSINFSNSSFYLNTQLTKWPANEQNLRRAAISSFGFSGTNAHLVVEQAPATQVTAVQLPAYWIVLSAQSLPSLQRQVKQLVNKLDEQVNSLSPEALQQQCALADLSYTLFNGRAHFTHRIACVVTDHHQLIELLSGWLNAQSNERLCYGCTENAPLNLQKSLAKFASYCLHQCQVQQSQFVQGEAIGFDEYFENLIALADIFVRGHPADYQGLFNYKANKLALPGYAFTENSYWVGKTTTQTDKQSMRIEQADSQQISKTDLQAVSQQPFKQPTDAAITEPFNQQWNQQQIIAYWLTQQIARLINRSYHQIANNLNYLELGVSSLGLANLIQKLNQTFSLDLQPSILFEQTTIEAFAQYLASEQPQIATQITQIAKREEVSNQSASNVSSNEKVSNNQESSDKPHVAENERVEYKQTAEEKQNAQEKQSALEKNLDTKELLAQLICDDETQLKDYQKLTF</sequence>
<feature type="domain" description="Carrier" evidence="16">
    <location>
        <begin position="4749"/>
        <end position="4826"/>
    </location>
</feature>
<feature type="active site" description="Proton acceptor; for dehydratase activity" evidence="14">
    <location>
        <position position="3430"/>
    </location>
</feature>
<keyword evidence="20" id="KW-1185">Reference proteome</keyword>
<feature type="region of interest" description="N-terminal hotdog fold" evidence="14">
    <location>
        <begin position="1681"/>
        <end position="1800"/>
    </location>
</feature>
<feature type="region of interest" description="Disordered" evidence="15">
    <location>
        <begin position="4710"/>
        <end position="4750"/>
    </location>
</feature>
<evidence type="ECO:0000256" key="4">
    <source>
        <dbReference type="ARBA" id="ARBA00005194"/>
    </source>
</evidence>
<feature type="region of interest" description="N-terminal hotdog fold" evidence="14">
    <location>
        <begin position="3401"/>
        <end position="3518"/>
    </location>
</feature>
<proteinExistence type="inferred from homology"/>
<comment type="subcellular location">
    <subcellularLocation>
        <location evidence="2">Cytoplasm</location>
    </subcellularLocation>
</comment>
<dbReference type="Pfam" id="PF21394">
    <property type="entry name" value="Beta-ketacyl_N"/>
    <property type="match status" value="1"/>
</dbReference>
<feature type="domain" description="Carrier" evidence="16">
    <location>
        <begin position="2574"/>
        <end position="2648"/>
    </location>
</feature>
<feature type="active site" description="Proton acceptor; for dehydratase activity" evidence="14">
    <location>
        <position position="1710"/>
    </location>
</feature>
<dbReference type="Pfam" id="PF00550">
    <property type="entry name" value="PP-binding"/>
    <property type="match status" value="5"/>
</dbReference>
<accession>A0ABV2BXY7</accession>
<evidence type="ECO:0000259" key="16">
    <source>
        <dbReference type="PROSITE" id="PS50075"/>
    </source>
</evidence>
<dbReference type="InterPro" id="IPR049900">
    <property type="entry name" value="PKS_mFAS_DH"/>
</dbReference>
<comment type="caution">
    <text evidence="19">The sequence shown here is derived from an EMBL/GenBank/DDBJ whole genome shotgun (WGS) entry which is preliminary data.</text>
</comment>
<evidence type="ECO:0000256" key="10">
    <source>
        <dbReference type="ARBA" id="ARBA00022679"/>
    </source>
</evidence>
<dbReference type="Gene3D" id="3.40.50.720">
    <property type="entry name" value="NAD(P)-binding Rossmann-like Domain"/>
    <property type="match status" value="2"/>
</dbReference>
<evidence type="ECO:0000256" key="15">
    <source>
        <dbReference type="SAM" id="MobiDB-lite"/>
    </source>
</evidence>
<comment type="cofactor">
    <cofactor evidence="1">
        <name>pyridoxal 5'-phosphate</name>
        <dbReference type="ChEBI" id="CHEBI:597326"/>
    </cofactor>
</comment>
<dbReference type="Pfam" id="PF00109">
    <property type="entry name" value="ketoacyl-synt"/>
    <property type="match status" value="3"/>
</dbReference>
<feature type="active site" description="Proton donor; for dehydratase activity" evidence="14">
    <location>
        <position position="1879"/>
    </location>
</feature>
<dbReference type="InterPro" id="IPR001597">
    <property type="entry name" value="ArAA_b-elim_lyase/Thr_aldolase"/>
</dbReference>
<keyword evidence="9" id="KW-0597">Phosphoprotein</keyword>
<keyword evidence="7" id="KW-0596">Phosphopantetheine</keyword>
<evidence type="ECO:0000256" key="13">
    <source>
        <dbReference type="ARBA" id="ARBA00023268"/>
    </source>
</evidence>
<keyword evidence="13" id="KW-0511">Multifunctional enzyme</keyword>
<feature type="compositionally biased region" description="Polar residues" evidence="15">
    <location>
        <begin position="510"/>
        <end position="528"/>
    </location>
</feature>
<dbReference type="Pfam" id="PF09924">
    <property type="entry name" value="LPG_synthase_C"/>
    <property type="match status" value="1"/>
</dbReference>
<dbReference type="SUPFAM" id="SSF53335">
    <property type="entry name" value="S-adenosyl-L-methionine-dependent methyltransferases"/>
    <property type="match status" value="1"/>
</dbReference>
<dbReference type="InterPro" id="IPR042104">
    <property type="entry name" value="PKS_dehydratase_sf"/>
</dbReference>
<feature type="domain" description="Carrier" evidence="16">
    <location>
        <begin position="4615"/>
        <end position="4692"/>
    </location>
</feature>
<dbReference type="InterPro" id="IPR057326">
    <property type="entry name" value="KR_dom"/>
</dbReference>
<dbReference type="InterPro" id="IPR018201">
    <property type="entry name" value="Ketoacyl_synth_AS"/>
</dbReference>
<feature type="domain" description="Carrier" evidence="16">
    <location>
        <begin position="5591"/>
        <end position="5668"/>
    </location>
</feature>
<dbReference type="InterPro" id="IPR036736">
    <property type="entry name" value="ACP-like_sf"/>
</dbReference>
<evidence type="ECO:0000256" key="7">
    <source>
        <dbReference type="ARBA" id="ARBA00022450"/>
    </source>
</evidence>
<dbReference type="Gene3D" id="1.10.1240.100">
    <property type="match status" value="3"/>
</dbReference>
<dbReference type="InterPro" id="IPR036291">
    <property type="entry name" value="NAD(P)-bd_dom_sf"/>
</dbReference>
<comment type="pathway">
    <text evidence="4">Lipid metabolism; fatty acid biosynthesis.</text>
</comment>
<comment type="subunit">
    <text evidence="6">Homotetramer.</text>
</comment>
<feature type="domain" description="PKS/mFAS DH" evidence="18">
    <location>
        <begin position="3401"/>
        <end position="3683"/>
    </location>
</feature>
<keyword evidence="12" id="KW-0663">Pyridoxal phosphate</keyword>
<feature type="compositionally biased region" description="Low complexity" evidence="15">
    <location>
        <begin position="5685"/>
        <end position="5703"/>
    </location>
</feature>
<feature type="compositionally biased region" description="Polar residues" evidence="15">
    <location>
        <begin position="4736"/>
        <end position="4750"/>
    </location>
</feature>
<evidence type="ECO:0000256" key="2">
    <source>
        <dbReference type="ARBA" id="ARBA00004496"/>
    </source>
</evidence>
<dbReference type="InterPro" id="IPR020806">
    <property type="entry name" value="PKS_PP-bd"/>
</dbReference>
<feature type="compositionally biased region" description="Basic and acidic residues" evidence="15">
    <location>
        <begin position="5704"/>
        <end position="5736"/>
    </location>
</feature>
<dbReference type="InterPro" id="IPR016039">
    <property type="entry name" value="Thiolase-like"/>
</dbReference>
<dbReference type="Pfam" id="PF21089">
    <property type="entry name" value="PKS_DH_N"/>
    <property type="match status" value="2"/>
</dbReference>
<dbReference type="InterPro" id="IPR015421">
    <property type="entry name" value="PyrdxlP-dep_Trfase_major"/>
</dbReference>
<protein>
    <submittedName>
        <fullName evidence="19">SDR family NAD(P)-dependent oxidoreductase</fullName>
    </submittedName>
</protein>
<dbReference type="Pfam" id="PF01212">
    <property type="entry name" value="Beta_elim_lyase"/>
    <property type="match status" value="1"/>
</dbReference>
<dbReference type="SMART" id="SM01294">
    <property type="entry name" value="PKS_PP_betabranch"/>
    <property type="match status" value="1"/>
</dbReference>
<dbReference type="EMBL" id="JBEVCJ010000027">
    <property type="protein sequence ID" value="MET1256790.1"/>
    <property type="molecule type" value="Genomic_DNA"/>
</dbReference>
<dbReference type="Proteomes" id="UP001548189">
    <property type="component" value="Unassembled WGS sequence"/>
</dbReference>
<dbReference type="Gene3D" id="1.10.1200.10">
    <property type="entry name" value="ACP-like"/>
    <property type="match status" value="5"/>
</dbReference>
<dbReference type="InterPro" id="IPR049552">
    <property type="entry name" value="PKS_DH_N"/>
</dbReference>
<evidence type="ECO:0000256" key="12">
    <source>
        <dbReference type="ARBA" id="ARBA00022898"/>
    </source>
</evidence>
<keyword evidence="8" id="KW-0963">Cytoplasm</keyword>
<feature type="active site" description="Proton donor; for dehydratase activity" evidence="14">
    <location>
        <position position="3595"/>
    </location>
</feature>
<dbReference type="Pfam" id="PF08659">
    <property type="entry name" value="KR"/>
    <property type="match status" value="2"/>
</dbReference>
<feature type="domain" description="Ketosynthase family 3 (KS3)" evidence="17">
    <location>
        <begin position="2762"/>
        <end position="3199"/>
    </location>
</feature>
<dbReference type="InterPro" id="IPR020841">
    <property type="entry name" value="PKS_Beta-ketoAc_synthase_dom"/>
</dbReference>
<dbReference type="SMART" id="SM00825">
    <property type="entry name" value="PKS_KS"/>
    <property type="match status" value="3"/>
</dbReference>
<dbReference type="SMART" id="SM00822">
    <property type="entry name" value="PKS_KR"/>
    <property type="match status" value="2"/>
</dbReference>
<evidence type="ECO:0000256" key="8">
    <source>
        <dbReference type="ARBA" id="ARBA00022490"/>
    </source>
</evidence>
<dbReference type="InterPro" id="IPR009081">
    <property type="entry name" value="PP-bd_ACP"/>
</dbReference>
<dbReference type="SUPFAM" id="SSF51735">
    <property type="entry name" value="NAD(P)-binding Rossmann-fold domains"/>
    <property type="match status" value="3"/>
</dbReference>
<dbReference type="Gene3D" id="3.10.129.110">
    <property type="entry name" value="Polyketide synthase dehydratase"/>
    <property type="match status" value="2"/>
</dbReference>
<dbReference type="InterPro" id="IPR014031">
    <property type="entry name" value="Ketoacyl_synth_C"/>
</dbReference>
<dbReference type="InterPro" id="IPR013968">
    <property type="entry name" value="PKS_KR"/>
</dbReference>